<proteinExistence type="predicted"/>
<dbReference type="AlphaFoldDB" id="A0A0G1S3G0"/>
<name>A0A0G1S3G0_9BACT</name>
<evidence type="ECO:0000313" key="2">
    <source>
        <dbReference type="Proteomes" id="UP000034502"/>
    </source>
</evidence>
<protein>
    <submittedName>
        <fullName evidence="1">Uncharacterized protein</fullName>
    </submittedName>
</protein>
<sequence>MVPKDIIPGGFLDRSLLSKVAVEQLQSAAQDSANAANTILNKLDFPPVPLPQINKNSALSFLLFLEEHAAQAIEASSKALSIATAKDPAALSSLRIELMKVLGGENPGWRNRQLKTVSIFASDNHFQQHYKPTLEQLHQLGLTTEKRIADTEFSRKKALSNQTTIARSYATSAQKARDAAGRAQVHRSELDSALTQLTQKLSRPLDLIHDTTTDKLVSNANSLSTKESNARIEEAKAATRAGISIGAILPAIGSTQTITAAERGYFLLEEMVNTAFLFGIACYEQDIAWIIQATCQRYQELFGDFIKQAQTNRKLLGEKVTTMKDTLKDIPTSR</sequence>
<gene>
    <name evidence="1" type="ORF">UX86_C0015G0011</name>
</gene>
<accession>A0A0G1S3G0</accession>
<reference evidence="1 2" key="1">
    <citation type="journal article" date="2015" name="Nature">
        <title>rRNA introns, odd ribosomes, and small enigmatic genomes across a large radiation of phyla.</title>
        <authorList>
            <person name="Brown C.T."/>
            <person name="Hug L.A."/>
            <person name="Thomas B.C."/>
            <person name="Sharon I."/>
            <person name="Castelle C.J."/>
            <person name="Singh A."/>
            <person name="Wilkins M.J."/>
            <person name="Williams K.H."/>
            <person name="Banfield J.F."/>
        </authorList>
    </citation>
    <scope>NUCLEOTIDE SEQUENCE [LARGE SCALE GENOMIC DNA]</scope>
</reference>
<evidence type="ECO:0000313" key="1">
    <source>
        <dbReference type="EMBL" id="KKU63921.1"/>
    </source>
</evidence>
<organism evidence="1 2">
    <name type="scientific">Candidatus Amesbacteria bacterium GW2011_GWC1_47_15</name>
    <dbReference type="NCBI Taxonomy" id="1618364"/>
    <lineage>
        <taxon>Bacteria</taxon>
        <taxon>Candidatus Amesiibacteriota</taxon>
    </lineage>
</organism>
<dbReference type="STRING" id="1618364.UX86_C0015G0011"/>
<dbReference type="Proteomes" id="UP000034502">
    <property type="component" value="Unassembled WGS sequence"/>
</dbReference>
<dbReference type="EMBL" id="LCNU01000015">
    <property type="protein sequence ID" value="KKU63921.1"/>
    <property type="molecule type" value="Genomic_DNA"/>
</dbReference>
<comment type="caution">
    <text evidence="1">The sequence shown here is derived from an EMBL/GenBank/DDBJ whole genome shotgun (WGS) entry which is preliminary data.</text>
</comment>